<dbReference type="InterPro" id="IPR002872">
    <property type="entry name" value="Proline_DH_dom"/>
</dbReference>
<evidence type="ECO:0000313" key="4">
    <source>
        <dbReference type="Proteomes" id="UP000223913"/>
    </source>
</evidence>
<dbReference type="AlphaFoldDB" id="A0A2D0NDA0"/>
<dbReference type="Gene3D" id="3.20.20.220">
    <property type="match status" value="1"/>
</dbReference>
<evidence type="ECO:0000259" key="2">
    <source>
        <dbReference type="Pfam" id="PF01619"/>
    </source>
</evidence>
<dbReference type="RefSeq" id="WP_099150329.1">
    <property type="nucleotide sequence ID" value="NZ_PDUD01000018.1"/>
</dbReference>
<feature type="domain" description="Proline dehydrogenase" evidence="2">
    <location>
        <begin position="104"/>
        <end position="401"/>
    </location>
</feature>
<evidence type="ECO:0000313" key="3">
    <source>
        <dbReference type="EMBL" id="PHN06346.1"/>
    </source>
</evidence>
<keyword evidence="1" id="KW-0560">Oxidoreductase</keyword>
<dbReference type="GO" id="GO:0010133">
    <property type="term" value="P:L-proline catabolic process to L-glutamate"/>
    <property type="evidence" value="ECO:0007669"/>
    <property type="project" value="TreeGrafter"/>
</dbReference>
<dbReference type="Pfam" id="PF01619">
    <property type="entry name" value="Pro_dh"/>
    <property type="match status" value="1"/>
</dbReference>
<protein>
    <submittedName>
        <fullName evidence="3">Proline dehydrogenase</fullName>
    </submittedName>
</protein>
<accession>A0A2D0NDA0</accession>
<dbReference type="InterPro" id="IPR029041">
    <property type="entry name" value="FAD-linked_oxidoreductase-like"/>
</dbReference>
<dbReference type="GO" id="GO:0071949">
    <property type="term" value="F:FAD binding"/>
    <property type="evidence" value="ECO:0007669"/>
    <property type="project" value="TreeGrafter"/>
</dbReference>
<evidence type="ECO:0000256" key="1">
    <source>
        <dbReference type="ARBA" id="ARBA00023002"/>
    </source>
</evidence>
<dbReference type="PANTHER" id="PTHR13914:SF0">
    <property type="entry name" value="PROLINE DEHYDROGENASE 1, MITOCHONDRIAL"/>
    <property type="match status" value="1"/>
</dbReference>
<proteinExistence type="predicted"/>
<dbReference type="InterPro" id="IPR015659">
    <property type="entry name" value="Proline_oxidase"/>
</dbReference>
<dbReference type="SUPFAM" id="SSF51730">
    <property type="entry name" value="FAD-linked oxidoreductase"/>
    <property type="match status" value="1"/>
</dbReference>
<gene>
    <name evidence="3" type="ORF">CRP01_12305</name>
</gene>
<dbReference type="EMBL" id="PDUD01000018">
    <property type="protein sequence ID" value="PHN06346.1"/>
    <property type="molecule type" value="Genomic_DNA"/>
</dbReference>
<name>A0A2D0NDA0_FLAN2</name>
<sequence>MKKEGKPVPKNIEKMEAMAKAFSGEGAMPKLDFDNTEIAFAHLSDKELKKAAWLFGLMNKHWLVGIGSKLGIAAIRLHLPFVESIVKNTIYEQFCGGTTLLECQPTINRLKERNTFTILDYGAEGKTTEEDFNLTMNETIRAIEFASQNDAIPVVSTKITGLARNELLEIMGKGVALTDKQRQEYQYVLKRLDAICHVARDRKVGVFFDAEESWYQDAIDYLVNSMMSRYNQENVVVYNTFQMYRSDRLKYLRESYEVAKRTGYKLGAKLVRGAYMEKERDRAADQSYPSPILPDKQAVDAAFNEGIRFCVEYYKDIASCNASHNQESAMLQAELIAKNNIPKAHPHLNFCQLYGMSDNLTFNLAAAGYNVAKYVPYGPVRDVVPYLIRRAQENSSVTGDMGREYALVHEEMKRRGLA</sequence>
<dbReference type="Proteomes" id="UP000223913">
    <property type="component" value="Unassembled WGS sequence"/>
</dbReference>
<dbReference type="GO" id="GO:0004657">
    <property type="term" value="F:proline dehydrogenase activity"/>
    <property type="evidence" value="ECO:0007669"/>
    <property type="project" value="InterPro"/>
</dbReference>
<comment type="caution">
    <text evidence="3">The sequence shown here is derived from an EMBL/GenBank/DDBJ whole genome shotgun (WGS) entry which is preliminary data.</text>
</comment>
<keyword evidence="4" id="KW-1185">Reference proteome</keyword>
<reference evidence="3 4" key="1">
    <citation type="submission" date="2017-10" db="EMBL/GenBank/DDBJ databases">
        <title>The draft genome sequence of Lewinella nigricans NBRC 102662.</title>
        <authorList>
            <person name="Wang K."/>
        </authorList>
    </citation>
    <scope>NUCLEOTIDE SEQUENCE [LARGE SCALE GENOMIC DNA]</scope>
    <source>
        <strain evidence="3 4">NBRC 102662</strain>
    </source>
</reference>
<dbReference type="OrthoDB" id="1401444at2"/>
<dbReference type="PANTHER" id="PTHR13914">
    <property type="entry name" value="PROLINE OXIDASE"/>
    <property type="match status" value="1"/>
</dbReference>
<organism evidence="3 4">
    <name type="scientific">Flavilitoribacter nigricans (strain ATCC 23147 / DSM 23189 / NBRC 102662 / NCIMB 1420 / SS-2)</name>
    <name type="common">Lewinella nigricans</name>
    <dbReference type="NCBI Taxonomy" id="1122177"/>
    <lineage>
        <taxon>Bacteria</taxon>
        <taxon>Pseudomonadati</taxon>
        <taxon>Bacteroidota</taxon>
        <taxon>Saprospiria</taxon>
        <taxon>Saprospirales</taxon>
        <taxon>Lewinellaceae</taxon>
        <taxon>Flavilitoribacter</taxon>
    </lineage>
</organism>